<comment type="cofactor">
    <cofactor evidence="1">
        <name>L-ascorbate</name>
        <dbReference type="ChEBI" id="CHEBI:38290"/>
    </cofactor>
</comment>
<dbReference type="Pfam" id="PF13640">
    <property type="entry name" value="2OG-FeII_Oxy_3"/>
    <property type="match status" value="1"/>
</dbReference>
<name>A0A6I4T2F3_9SPHN</name>
<dbReference type="InterPro" id="IPR005123">
    <property type="entry name" value="Oxoglu/Fe-dep_dioxygenase_dom"/>
</dbReference>
<proteinExistence type="predicted"/>
<evidence type="ECO:0000256" key="4">
    <source>
        <dbReference type="ARBA" id="ARBA00022964"/>
    </source>
</evidence>
<reference evidence="8 9" key="1">
    <citation type="submission" date="2019-12" db="EMBL/GenBank/DDBJ databases">
        <title>Genomic-based taxomic classification of the family Erythrobacteraceae.</title>
        <authorList>
            <person name="Xu L."/>
        </authorList>
    </citation>
    <scope>NUCLEOTIDE SEQUENCE [LARGE SCALE GENOMIC DNA]</scope>
    <source>
        <strain evidence="8 9">LMG 29518</strain>
    </source>
</reference>
<dbReference type="GO" id="GO:0051213">
    <property type="term" value="F:dioxygenase activity"/>
    <property type="evidence" value="ECO:0007669"/>
    <property type="project" value="UniProtKB-KW"/>
</dbReference>
<keyword evidence="6" id="KW-0408">Iron</keyword>
<keyword evidence="5" id="KW-0560">Oxidoreductase</keyword>
<keyword evidence="9" id="KW-1185">Reference proteome</keyword>
<keyword evidence="4" id="KW-0223">Dioxygenase</keyword>
<dbReference type="OrthoDB" id="269774at2"/>
<evidence type="ECO:0000313" key="8">
    <source>
        <dbReference type="EMBL" id="MXO64283.1"/>
    </source>
</evidence>
<gene>
    <name evidence="8" type="ORF">GRI91_00715</name>
</gene>
<dbReference type="AlphaFoldDB" id="A0A6I4T2F3"/>
<evidence type="ECO:0000256" key="6">
    <source>
        <dbReference type="ARBA" id="ARBA00023004"/>
    </source>
</evidence>
<dbReference type="Proteomes" id="UP000438476">
    <property type="component" value="Unassembled WGS sequence"/>
</dbReference>
<comment type="caution">
    <text evidence="8">The sequence shown here is derived from an EMBL/GenBank/DDBJ whole genome shotgun (WGS) entry which is preliminary data.</text>
</comment>
<organism evidence="8 9">
    <name type="scientific">Altericroceibacterium endophyticum</name>
    <dbReference type="NCBI Taxonomy" id="1808508"/>
    <lineage>
        <taxon>Bacteria</taxon>
        <taxon>Pseudomonadati</taxon>
        <taxon>Pseudomonadota</taxon>
        <taxon>Alphaproteobacteria</taxon>
        <taxon>Sphingomonadales</taxon>
        <taxon>Erythrobacteraceae</taxon>
        <taxon>Altericroceibacterium</taxon>
    </lineage>
</organism>
<dbReference type="Gene3D" id="2.60.120.620">
    <property type="entry name" value="q2cbj1_9rhob like domain"/>
    <property type="match status" value="1"/>
</dbReference>
<dbReference type="SMART" id="SM00702">
    <property type="entry name" value="P4Hc"/>
    <property type="match status" value="1"/>
</dbReference>
<dbReference type="InterPro" id="IPR044862">
    <property type="entry name" value="Pro_4_hyd_alph_FE2OG_OXY"/>
</dbReference>
<evidence type="ECO:0000256" key="5">
    <source>
        <dbReference type="ARBA" id="ARBA00023002"/>
    </source>
</evidence>
<dbReference type="PANTHER" id="PTHR10869:SF246">
    <property type="entry name" value="TRANSMEMBRANE PROLYL 4-HYDROXYLASE"/>
    <property type="match status" value="1"/>
</dbReference>
<keyword evidence="2" id="KW-0479">Metal-binding</keyword>
<evidence type="ECO:0000259" key="7">
    <source>
        <dbReference type="PROSITE" id="PS51471"/>
    </source>
</evidence>
<dbReference type="PROSITE" id="PS51471">
    <property type="entry name" value="FE2OG_OXY"/>
    <property type="match status" value="1"/>
</dbReference>
<dbReference type="GO" id="GO:0031418">
    <property type="term" value="F:L-ascorbic acid binding"/>
    <property type="evidence" value="ECO:0007669"/>
    <property type="project" value="UniProtKB-KW"/>
</dbReference>
<evidence type="ECO:0000256" key="1">
    <source>
        <dbReference type="ARBA" id="ARBA00001961"/>
    </source>
</evidence>
<evidence type="ECO:0000313" key="9">
    <source>
        <dbReference type="Proteomes" id="UP000438476"/>
    </source>
</evidence>
<dbReference type="GO" id="GO:0016705">
    <property type="term" value="F:oxidoreductase activity, acting on paired donors, with incorporation or reduction of molecular oxygen"/>
    <property type="evidence" value="ECO:0007669"/>
    <property type="project" value="InterPro"/>
</dbReference>
<dbReference type="InterPro" id="IPR045054">
    <property type="entry name" value="P4HA-like"/>
</dbReference>
<dbReference type="InterPro" id="IPR006620">
    <property type="entry name" value="Pro_4_hyd_alph"/>
</dbReference>
<dbReference type="PANTHER" id="PTHR10869">
    <property type="entry name" value="PROLYL 4-HYDROXYLASE ALPHA SUBUNIT"/>
    <property type="match status" value="1"/>
</dbReference>
<protein>
    <submittedName>
        <fullName evidence="8">2OG-Fe(II) oxygenase</fullName>
    </submittedName>
</protein>
<evidence type="ECO:0000256" key="3">
    <source>
        <dbReference type="ARBA" id="ARBA00022896"/>
    </source>
</evidence>
<dbReference type="RefSeq" id="WP_160734733.1">
    <property type="nucleotide sequence ID" value="NZ_WTYT01000001.1"/>
</dbReference>
<sequence>MPQDVTPIPAKVPDKSALARVGAQVRARLQANPAVYKIPTDKAEIYAVGDFLTEDECAKLITEIDNVAQPSATFSEEASAFRTSYSGNVNPHDAFIKRIQRRLDDLLGIDPSYGETVQGQRYEVGQEFKSHYDWFHPEGHYWENEVRRGGQRSITAMVFLNEVEEGGTTDFTYLGLSIDPKPGALLIWNNADEQGVPNEWTMHAGTPVARGVKYIITKWYRTRSWR</sequence>
<evidence type="ECO:0000256" key="2">
    <source>
        <dbReference type="ARBA" id="ARBA00022723"/>
    </source>
</evidence>
<dbReference type="EMBL" id="WTYT01000001">
    <property type="protein sequence ID" value="MXO64283.1"/>
    <property type="molecule type" value="Genomic_DNA"/>
</dbReference>
<dbReference type="GO" id="GO:0005506">
    <property type="term" value="F:iron ion binding"/>
    <property type="evidence" value="ECO:0007669"/>
    <property type="project" value="InterPro"/>
</dbReference>
<keyword evidence="3" id="KW-0847">Vitamin C</keyword>
<feature type="domain" description="Fe2OG dioxygenase" evidence="7">
    <location>
        <begin position="113"/>
        <end position="222"/>
    </location>
</feature>
<accession>A0A6I4T2F3</accession>